<dbReference type="InterPro" id="IPR039134">
    <property type="entry name" value="SMUG1"/>
</dbReference>
<name>A0A2Z4FN28_9DELT</name>
<dbReference type="EMBL" id="CP030032">
    <property type="protein sequence ID" value="AWV90250.1"/>
    <property type="molecule type" value="Genomic_DNA"/>
</dbReference>
<dbReference type="CDD" id="cd19374">
    <property type="entry name" value="UDG-F3_SMUG1-like"/>
    <property type="match status" value="1"/>
</dbReference>
<dbReference type="InterPro" id="IPR005122">
    <property type="entry name" value="Uracil-DNA_glycosylase-like"/>
</dbReference>
<keyword evidence="5" id="KW-0234">DNA repair</keyword>
<comment type="similarity">
    <text evidence="1">Belongs to the uracil-DNA glycosylase (UDG) superfamily. SMUG1 family.</text>
</comment>
<dbReference type="AlphaFoldDB" id="A0A2Z4FN28"/>
<dbReference type="OrthoDB" id="267598at2"/>
<dbReference type="Pfam" id="PF03167">
    <property type="entry name" value="UDG"/>
    <property type="match status" value="1"/>
</dbReference>
<evidence type="ECO:0000256" key="2">
    <source>
        <dbReference type="ARBA" id="ARBA00022763"/>
    </source>
</evidence>
<dbReference type="PANTHER" id="PTHR13235:SF2">
    <property type="entry name" value="SINGLE-STRAND SELECTIVE MONOFUNCTIONAL URACIL DNA GLYCOSYLASE"/>
    <property type="match status" value="1"/>
</dbReference>
<evidence type="ECO:0000256" key="3">
    <source>
        <dbReference type="ARBA" id="ARBA00022801"/>
    </source>
</evidence>
<sequence>MKPSPIEITHALRDALIPLEFSAPVTHVYNPLLYAGAMYEAYLERFGARAPREIVLVGMNPGPWGMAQNGVPFGEVNFVRDWMGFGARPESEMIGKPANEHPKRPVVGLDCHRNEVSGARLWGWAEQRYGSAEEFFSRYYVHNYCPLVFMEESGRNRTPNRLSAAERSALFEPCDRALRQTLEYLQPKFVVGIGNFAEKRVKATLADAPELRERVVVGRILHPSPASPKANRGWAEQAEAELRAIGVEV</sequence>
<evidence type="ECO:0000256" key="4">
    <source>
        <dbReference type="ARBA" id="ARBA00023125"/>
    </source>
</evidence>
<dbReference type="GO" id="GO:0000703">
    <property type="term" value="F:oxidized pyrimidine nucleobase lesion DNA N-glycosylase activity"/>
    <property type="evidence" value="ECO:0007669"/>
    <property type="project" value="TreeGrafter"/>
</dbReference>
<organism evidence="7 8">
    <name type="scientific">Bradymonas sediminis</name>
    <dbReference type="NCBI Taxonomy" id="1548548"/>
    <lineage>
        <taxon>Bacteria</taxon>
        <taxon>Deltaproteobacteria</taxon>
        <taxon>Bradymonadales</taxon>
        <taxon>Bradymonadaceae</taxon>
        <taxon>Bradymonas</taxon>
    </lineage>
</organism>
<dbReference type="Proteomes" id="UP000249799">
    <property type="component" value="Chromosome"/>
</dbReference>
<evidence type="ECO:0000256" key="1">
    <source>
        <dbReference type="ARBA" id="ARBA00007889"/>
    </source>
</evidence>
<keyword evidence="2" id="KW-0227">DNA damage</keyword>
<keyword evidence="3" id="KW-0378">Hydrolase</keyword>
<accession>A0A2Z4FN28</accession>
<proteinExistence type="inferred from homology"/>
<keyword evidence="8" id="KW-1185">Reference proteome</keyword>
<dbReference type="FunFam" id="3.40.470.10:FF:000005">
    <property type="entry name" value="Single-strand selective monofunctional uracil DNA glycosylase"/>
    <property type="match status" value="1"/>
</dbReference>
<gene>
    <name evidence="7" type="ORF">DN745_13290</name>
</gene>
<dbReference type="GO" id="GO:0006284">
    <property type="term" value="P:base-excision repair"/>
    <property type="evidence" value="ECO:0007669"/>
    <property type="project" value="InterPro"/>
</dbReference>
<feature type="domain" description="Uracil-DNA glycosylase-like" evidence="6">
    <location>
        <begin position="53"/>
        <end position="230"/>
    </location>
</feature>
<dbReference type="InterPro" id="IPR036895">
    <property type="entry name" value="Uracil-DNA_glycosylase-like_sf"/>
</dbReference>
<evidence type="ECO:0000259" key="6">
    <source>
        <dbReference type="Pfam" id="PF03167"/>
    </source>
</evidence>
<reference evidence="7 8" key="1">
    <citation type="submission" date="2018-06" db="EMBL/GenBank/DDBJ databases">
        <title>Lujinxingia sediminis gen. nov. sp. nov., a new facultative anaerobic member of the class Deltaproteobacteria, and proposal of Lujinxingaceae fam. nov.</title>
        <authorList>
            <person name="Guo L.-Y."/>
            <person name="Li C.-M."/>
            <person name="Wang S."/>
            <person name="Du Z.-J."/>
        </authorList>
    </citation>
    <scope>NUCLEOTIDE SEQUENCE [LARGE SCALE GENOMIC DNA]</scope>
    <source>
        <strain evidence="7 8">FA350</strain>
    </source>
</reference>
<dbReference type="SUPFAM" id="SSF52141">
    <property type="entry name" value="Uracil-DNA glycosylase-like"/>
    <property type="match status" value="1"/>
</dbReference>
<dbReference type="KEGG" id="bsed:DN745_13290"/>
<evidence type="ECO:0000313" key="8">
    <source>
        <dbReference type="Proteomes" id="UP000249799"/>
    </source>
</evidence>
<evidence type="ECO:0000313" key="7">
    <source>
        <dbReference type="EMBL" id="AWV90250.1"/>
    </source>
</evidence>
<dbReference type="RefSeq" id="WP_111335554.1">
    <property type="nucleotide sequence ID" value="NZ_CP030032.1"/>
</dbReference>
<dbReference type="GO" id="GO:0017065">
    <property type="term" value="F:single-strand selective uracil DNA N-glycosylase activity"/>
    <property type="evidence" value="ECO:0007669"/>
    <property type="project" value="InterPro"/>
</dbReference>
<evidence type="ECO:0000256" key="5">
    <source>
        <dbReference type="ARBA" id="ARBA00023204"/>
    </source>
</evidence>
<protein>
    <submittedName>
        <fullName evidence="7">Single-stranded DNA-binding protein</fullName>
    </submittedName>
</protein>
<keyword evidence="4 7" id="KW-0238">DNA-binding</keyword>
<dbReference type="Gene3D" id="3.40.470.10">
    <property type="entry name" value="Uracil-DNA glycosylase-like domain"/>
    <property type="match status" value="1"/>
</dbReference>
<dbReference type="GO" id="GO:0003677">
    <property type="term" value="F:DNA binding"/>
    <property type="evidence" value="ECO:0007669"/>
    <property type="project" value="UniProtKB-KW"/>
</dbReference>
<dbReference type="PANTHER" id="PTHR13235">
    <property type="entry name" value="SINGLE-STRAND SELECTIVE MONOFUNCTIONAL URACIL DNA GLYCOSYLASE"/>
    <property type="match status" value="1"/>
</dbReference>